<dbReference type="InterPro" id="IPR023210">
    <property type="entry name" value="NADP_OxRdtase_dom"/>
</dbReference>
<feature type="site" description="Lowers pKa of active site Tyr" evidence="6">
    <location>
        <position position="77"/>
    </location>
</feature>
<evidence type="ECO:0000256" key="3">
    <source>
        <dbReference type="ARBA" id="ARBA00023002"/>
    </source>
</evidence>
<dbReference type="FunFam" id="3.20.20.100:FF:000015">
    <property type="entry name" value="Oxidoreductase, aldo/keto reductase family"/>
    <property type="match status" value="1"/>
</dbReference>
<accession>A0A7D9N6M1</accession>
<dbReference type="PANTHER" id="PTHR43827">
    <property type="entry name" value="2,5-DIKETO-D-GLUCONIC ACID REDUCTASE"/>
    <property type="match status" value="1"/>
</dbReference>
<keyword evidence="3" id="KW-0560">Oxidoreductase</keyword>
<reference evidence="8 9" key="1">
    <citation type="journal article" date="2014" name="Genome Announc.">
        <title>Complete Genome Sequences of Lactobacillus johnsonii Strain N6.2 and Lactobacillus reuteri Strain TD1.</title>
        <authorList>
            <person name="Leonard M.T."/>
            <person name="Valladares R.B."/>
            <person name="Ardissone A."/>
            <person name="Gonzalez C.F."/>
            <person name="Lorca G.L."/>
            <person name="Triplett E.W."/>
        </authorList>
    </citation>
    <scope>NUCLEOTIDE SEQUENCE [LARGE SCALE GENOMIC DNA]</scope>
    <source>
        <strain evidence="8 9">N6.2</strain>
    </source>
</reference>
<dbReference type="GO" id="GO:0016616">
    <property type="term" value="F:oxidoreductase activity, acting on the CH-OH group of donors, NAD or NADP as acceptor"/>
    <property type="evidence" value="ECO:0007669"/>
    <property type="project" value="UniProtKB-ARBA"/>
</dbReference>
<sequence>MTEVPTITLNDGNKMPLLGLGVFQIPDHEKARQTVEMALANGYRMIDTAEVYENQIAVGEAIAESAVNRDDIFLTTKIWVSNMSFKKATKAIDHDLKELGTDYLDLVLLHQPYGDTFGAWNALAAAKRAGKVRSIGLSNFYPDQYMNLELAHEDKPAINQIEINPWFQQTNDVKFFQGRDVAVEAWAQFAEGKHDIFNNKTLKEIADAHHKTTAQVILRWLTQQDIVVIPKSVHEKRQKENLDIFDFELTKDEMDKIKGLDKGVSQFFDHRDPAVIDDIFGESLKQLRDSE</sequence>
<dbReference type="InterPro" id="IPR036812">
    <property type="entry name" value="NAD(P)_OxRdtase_dom_sf"/>
</dbReference>
<dbReference type="AlphaFoldDB" id="A0A7D9N6M1"/>
<name>A0A7D9N6M1_LACJH</name>
<dbReference type="PRINTS" id="PR00069">
    <property type="entry name" value="ALDKETRDTASE"/>
</dbReference>
<evidence type="ECO:0000256" key="1">
    <source>
        <dbReference type="ARBA" id="ARBA00007905"/>
    </source>
</evidence>
<dbReference type="InterPro" id="IPR018170">
    <property type="entry name" value="Aldo/ket_reductase_CS"/>
</dbReference>
<feature type="domain" description="NADP-dependent oxidoreductase" evidence="7">
    <location>
        <begin position="18"/>
        <end position="261"/>
    </location>
</feature>
<dbReference type="PIRSF" id="PIRSF000097">
    <property type="entry name" value="AKR"/>
    <property type="match status" value="1"/>
</dbReference>
<organism evidence="8 9">
    <name type="scientific">Lactobacillus johnsonii N6.2</name>
    <dbReference type="NCBI Taxonomy" id="1408186"/>
    <lineage>
        <taxon>Bacteria</taxon>
        <taxon>Bacillati</taxon>
        <taxon>Bacillota</taxon>
        <taxon>Bacilli</taxon>
        <taxon>Lactobacillales</taxon>
        <taxon>Lactobacillaceae</taxon>
        <taxon>Lactobacillus</taxon>
    </lineage>
</organism>
<dbReference type="PROSITE" id="PS00063">
    <property type="entry name" value="ALDOKETO_REDUCTASE_3"/>
    <property type="match status" value="1"/>
</dbReference>
<keyword evidence="2" id="KW-0521">NADP</keyword>
<evidence type="ECO:0000256" key="5">
    <source>
        <dbReference type="PIRSR" id="PIRSR000097-2"/>
    </source>
</evidence>
<evidence type="ECO:0000259" key="7">
    <source>
        <dbReference type="Pfam" id="PF00248"/>
    </source>
</evidence>
<dbReference type="Proteomes" id="UP000018522">
    <property type="component" value="Chromosome"/>
</dbReference>
<dbReference type="Pfam" id="PF00248">
    <property type="entry name" value="Aldo_ket_red"/>
    <property type="match status" value="1"/>
</dbReference>
<dbReference type="EMBL" id="CP006811">
    <property type="protein sequence ID" value="AHA97388.1"/>
    <property type="molecule type" value="Genomic_DNA"/>
</dbReference>
<feature type="binding site" evidence="5">
    <location>
        <position position="110"/>
    </location>
    <ligand>
        <name>substrate</name>
    </ligand>
</feature>
<dbReference type="RefSeq" id="WP_023599619.1">
    <property type="nucleotide sequence ID" value="NC_022909.1"/>
</dbReference>
<evidence type="ECO:0000256" key="4">
    <source>
        <dbReference type="PIRSR" id="PIRSR000097-1"/>
    </source>
</evidence>
<dbReference type="KEGG" id="ljn:T285_04955"/>
<dbReference type="PANTHER" id="PTHR43827:SF3">
    <property type="entry name" value="NADP-DEPENDENT OXIDOREDUCTASE DOMAIN-CONTAINING PROTEIN"/>
    <property type="match status" value="1"/>
</dbReference>
<feature type="active site" description="Proton donor" evidence="4">
    <location>
        <position position="52"/>
    </location>
</feature>
<evidence type="ECO:0000313" key="9">
    <source>
        <dbReference type="Proteomes" id="UP000018522"/>
    </source>
</evidence>
<gene>
    <name evidence="8" type="ORF">T285_04955</name>
</gene>
<dbReference type="SUPFAM" id="SSF51430">
    <property type="entry name" value="NAD(P)-linked oxidoreductase"/>
    <property type="match status" value="1"/>
</dbReference>
<proteinExistence type="inferred from homology"/>
<protein>
    <submittedName>
        <fullName evidence="8">2,5-diketo-D-gluconic acid reductase</fullName>
    </submittedName>
</protein>
<evidence type="ECO:0000313" key="8">
    <source>
        <dbReference type="EMBL" id="AHA97388.1"/>
    </source>
</evidence>
<evidence type="ECO:0000256" key="2">
    <source>
        <dbReference type="ARBA" id="ARBA00022857"/>
    </source>
</evidence>
<dbReference type="InterPro" id="IPR020471">
    <property type="entry name" value="AKR"/>
</dbReference>
<comment type="similarity">
    <text evidence="1">Belongs to the aldo/keto reductase family.</text>
</comment>
<dbReference type="Gene3D" id="3.20.20.100">
    <property type="entry name" value="NADP-dependent oxidoreductase domain"/>
    <property type="match status" value="1"/>
</dbReference>
<evidence type="ECO:0000256" key="6">
    <source>
        <dbReference type="PIRSR" id="PIRSR000097-3"/>
    </source>
</evidence>
<dbReference type="PROSITE" id="PS00062">
    <property type="entry name" value="ALDOKETO_REDUCTASE_2"/>
    <property type="match status" value="1"/>
</dbReference>